<dbReference type="InterPro" id="IPR036412">
    <property type="entry name" value="HAD-like_sf"/>
</dbReference>
<dbReference type="EMBL" id="LUGG01000010">
    <property type="protein sequence ID" value="OBZ71909.1"/>
    <property type="molecule type" value="Genomic_DNA"/>
</dbReference>
<organism evidence="1 2">
    <name type="scientific">Grifola frondosa</name>
    <name type="common">Maitake</name>
    <name type="synonym">Polyporus frondosus</name>
    <dbReference type="NCBI Taxonomy" id="5627"/>
    <lineage>
        <taxon>Eukaryota</taxon>
        <taxon>Fungi</taxon>
        <taxon>Dikarya</taxon>
        <taxon>Basidiomycota</taxon>
        <taxon>Agaricomycotina</taxon>
        <taxon>Agaricomycetes</taxon>
        <taxon>Polyporales</taxon>
        <taxon>Grifolaceae</taxon>
        <taxon>Grifola</taxon>
    </lineage>
</organism>
<dbReference type="Proteomes" id="UP000092993">
    <property type="component" value="Unassembled WGS sequence"/>
</dbReference>
<name>A0A1C7M6C5_GRIFR</name>
<dbReference type="SUPFAM" id="SSF56784">
    <property type="entry name" value="HAD-like"/>
    <property type="match status" value="1"/>
</dbReference>
<dbReference type="AlphaFoldDB" id="A0A1C7M6C5"/>
<dbReference type="InterPro" id="IPR023214">
    <property type="entry name" value="HAD_sf"/>
</dbReference>
<protein>
    <submittedName>
        <fullName evidence="1">Uncharacterized protein</fullName>
    </submittedName>
</protein>
<accession>A0A1C7M6C5</accession>
<sequence length="548" mass="60859">MVQRDRLLALKKRSRGGGEPAPDGWDSWSGTAPTEWLHESQEFRFQKLSFTDLAVPLRTPLIFDELKMFHLLAMEYSWKGVSFTISWVQQMREFLAKQSTFEIPAFEEAAAEVPQFTGAFLDTAKALYSMPIPVDGEPVPAVVDNSDEFSWDDEPTPQFAYLPTKRPAVPLGDVRFLVFDLFGAIFDREQAIRNALQPLLEFKTCTFTLNDLFQLYITFESLRSRQHSASTIDLIRGALYDTTDHIGLIIGDEILATAINQISCPPLYPDANSTINTLHSRGFRLLCTSPIDTAASELMQSSLPPELEVLPTTHTPTAVHSPCPALYPTLLQYCDSKLPGAKADQVLVVTTSRFACWNRRRRRGSLQHGSTARNVRSQMCSGVLGWNRRLISTVWTTCASGLGRSWAIASYNGKDFDGGMVHKVGEGLDEEREGSLEVDKTGPCGPVELGYRYHLREVVYCDVARHDRQKRHLRRDDNPDNIVPAQPPSIHDQTIKLSFPSHGNGLPSPITITLAIDAAPGCGGIAWSAGEDVVEVLLLGEMHDDSGL</sequence>
<evidence type="ECO:0000313" key="2">
    <source>
        <dbReference type="Proteomes" id="UP000092993"/>
    </source>
</evidence>
<comment type="caution">
    <text evidence="1">The sequence shown here is derived from an EMBL/GenBank/DDBJ whole genome shotgun (WGS) entry which is preliminary data.</text>
</comment>
<gene>
    <name evidence="1" type="ORF">A0H81_08266</name>
</gene>
<dbReference type="OrthoDB" id="2689908at2759"/>
<keyword evidence="2" id="KW-1185">Reference proteome</keyword>
<reference evidence="1 2" key="1">
    <citation type="submission" date="2016-03" db="EMBL/GenBank/DDBJ databases">
        <title>Whole genome sequencing of Grifola frondosa 9006-11.</title>
        <authorList>
            <person name="Min B."/>
            <person name="Park H."/>
            <person name="Kim J.-G."/>
            <person name="Cho H."/>
            <person name="Oh Y.-L."/>
            <person name="Kong W.-S."/>
            <person name="Choi I.-G."/>
        </authorList>
    </citation>
    <scope>NUCLEOTIDE SEQUENCE [LARGE SCALE GENOMIC DNA]</scope>
    <source>
        <strain evidence="1 2">9006-11</strain>
    </source>
</reference>
<proteinExistence type="predicted"/>
<dbReference type="Gene3D" id="1.10.150.750">
    <property type="match status" value="1"/>
</dbReference>
<dbReference type="Gene3D" id="3.40.50.1000">
    <property type="entry name" value="HAD superfamily/HAD-like"/>
    <property type="match status" value="1"/>
</dbReference>
<evidence type="ECO:0000313" key="1">
    <source>
        <dbReference type="EMBL" id="OBZ71909.1"/>
    </source>
</evidence>